<dbReference type="SUPFAM" id="SSF53474">
    <property type="entry name" value="alpha/beta-Hydrolases"/>
    <property type="match status" value="1"/>
</dbReference>
<name>A0A9D2IS71_9FIRM</name>
<feature type="domain" description="BD-FAE-like" evidence="2">
    <location>
        <begin position="35"/>
        <end position="219"/>
    </location>
</feature>
<dbReference type="Gene3D" id="3.40.50.1820">
    <property type="entry name" value="alpha/beta hydrolase"/>
    <property type="match status" value="1"/>
</dbReference>
<organism evidence="3 4">
    <name type="scientific">Candidatus Blautia faecigallinarum</name>
    <dbReference type="NCBI Taxonomy" id="2838488"/>
    <lineage>
        <taxon>Bacteria</taxon>
        <taxon>Bacillati</taxon>
        <taxon>Bacillota</taxon>
        <taxon>Clostridia</taxon>
        <taxon>Lachnospirales</taxon>
        <taxon>Lachnospiraceae</taxon>
        <taxon>Blautia</taxon>
    </lineage>
</organism>
<reference evidence="3" key="2">
    <citation type="submission" date="2021-04" db="EMBL/GenBank/DDBJ databases">
        <authorList>
            <person name="Gilroy R."/>
        </authorList>
    </citation>
    <scope>NUCLEOTIDE SEQUENCE</scope>
    <source>
        <strain evidence="3">14324</strain>
    </source>
</reference>
<dbReference type="InterPro" id="IPR049492">
    <property type="entry name" value="BD-FAE-like_dom"/>
</dbReference>
<dbReference type="AlphaFoldDB" id="A0A9D2IS71"/>
<evidence type="ECO:0000259" key="2">
    <source>
        <dbReference type="Pfam" id="PF20434"/>
    </source>
</evidence>
<dbReference type="Proteomes" id="UP000824041">
    <property type="component" value="Unassembled WGS sequence"/>
</dbReference>
<keyword evidence="1 3" id="KW-0378">Hydrolase</keyword>
<sequence>MICKKIVIEEKTENYNEAYMQTYFWDESKELYPGQKRPAVLICPGGAYRMTSDREAEAIAVRFMGMGYHAAVLRYSVAPAVYPTALRQLSKAVALLRENSEEWMIEKDKIVVTGFSAGGHLAASLGAFWNTEELRNSTGLPSESIRPNGMILCYPVITSGEFGHQESFQFLLGERYEEMKEKMSLEKQVTKDFPKTFIWHTFEDSVVLLENSLLFVQALRRAGVPMEYHIFPDGDHGIGLGNALTANPNGRGIVPACEPWSELAGRWLNREFSWWHPEN</sequence>
<dbReference type="PANTHER" id="PTHR48081:SF6">
    <property type="entry name" value="PEPTIDASE S9 PROLYL OLIGOPEPTIDASE CATALYTIC DOMAIN-CONTAINING PROTEIN"/>
    <property type="match status" value="1"/>
</dbReference>
<dbReference type="Pfam" id="PF20434">
    <property type="entry name" value="BD-FAE"/>
    <property type="match status" value="1"/>
</dbReference>
<protein>
    <submittedName>
        <fullName evidence="3">Alpha/beta hydrolase</fullName>
    </submittedName>
</protein>
<evidence type="ECO:0000313" key="3">
    <source>
        <dbReference type="EMBL" id="HIZ21329.1"/>
    </source>
</evidence>
<proteinExistence type="predicted"/>
<comment type="caution">
    <text evidence="3">The sequence shown here is derived from an EMBL/GenBank/DDBJ whole genome shotgun (WGS) entry which is preliminary data.</text>
</comment>
<dbReference type="PANTHER" id="PTHR48081">
    <property type="entry name" value="AB HYDROLASE SUPERFAMILY PROTEIN C4A8.06C"/>
    <property type="match status" value="1"/>
</dbReference>
<evidence type="ECO:0000256" key="1">
    <source>
        <dbReference type="ARBA" id="ARBA00022801"/>
    </source>
</evidence>
<accession>A0A9D2IS71</accession>
<dbReference type="EMBL" id="DXBU01000012">
    <property type="protein sequence ID" value="HIZ21329.1"/>
    <property type="molecule type" value="Genomic_DNA"/>
</dbReference>
<evidence type="ECO:0000313" key="4">
    <source>
        <dbReference type="Proteomes" id="UP000824041"/>
    </source>
</evidence>
<gene>
    <name evidence="3" type="ORF">IAA21_00840</name>
</gene>
<dbReference type="GO" id="GO:0016787">
    <property type="term" value="F:hydrolase activity"/>
    <property type="evidence" value="ECO:0007669"/>
    <property type="project" value="UniProtKB-KW"/>
</dbReference>
<dbReference type="InterPro" id="IPR029058">
    <property type="entry name" value="AB_hydrolase_fold"/>
</dbReference>
<dbReference type="InterPro" id="IPR050300">
    <property type="entry name" value="GDXG_lipolytic_enzyme"/>
</dbReference>
<reference evidence="3" key="1">
    <citation type="journal article" date="2021" name="PeerJ">
        <title>Extensive microbial diversity within the chicken gut microbiome revealed by metagenomics and culture.</title>
        <authorList>
            <person name="Gilroy R."/>
            <person name="Ravi A."/>
            <person name="Getino M."/>
            <person name="Pursley I."/>
            <person name="Horton D.L."/>
            <person name="Alikhan N.F."/>
            <person name="Baker D."/>
            <person name="Gharbi K."/>
            <person name="Hall N."/>
            <person name="Watson M."/>
            <person name="Adriaenssens E.M."/>
            <person name="Foster-Nyarko E."/>
            <person name="Jarju S."/>
            <person name="Secka A."/>
            <person name="Antonio M."/>
            <person name="Oren A."/>
            <person name="Chaudhuri R.R."/>
            <person name="La Ragione R."/>
            <person name="Hildebrand F."/>
            <person name="Pallen M.J."/>
        </authorList>
    </citation>
    <scope>NUCLEOTIDE SEQUENCE</scope>
    <source>
        <strain evidence="3">14324</strain>
    </source>
</reference>